<dbReference type="AlphaFoldDB" id="A0A939JNT6"/>
<evidence type="ECO:0000313" key="3">
    <source>
        <dbReference type="Proteomes" id="UP000664781"/>
    </source>
</evidence>
<gene>
    <name evidence="2" type="ORF">J1792_13665</name>
</gene>
<name>A0A939JNT6_9ACTN</name>
<dbReference type="Proteomes" id="UP000664781">
    <property type="component" value="Unassembled WGS sequence"/>
</dbReference>
<evidence type="ECO:0000256" key="1">
    <source>
        <dbReference type="SAM" id="MobiDB-lite"/>
    </source>
</evidence>
<sequence length="350" mass="37160">MGASQGQGQGPEQRTCGACGKEVGRRAGAGRPRDYCDVTCRRRAERDRARGRHRPPAVDMLPSGASTARELRDLAWRLEAAEDSFASLSTRLILAEQIVELARSYAGAAVHEARLEGMSWRDIGAAGGVSEASARARWSEIRLLRLAAGVEKGTASEAAVLREQEQEEEEGEYAVRPRALGQALSVLRERSGVGVREAARQADLAPAEVRRILSGDHVPVWSIAHTLTTIFGGRPQEARILWEAAQGMRRASRLSPADAGRNLRHALRGLHLAAGCPSFPEIARSTGLCAATAAGVLTGRDLPDWPTTAALAVGLGAGPELVRGLWEDLDYACIAAARSAGTADATAGLL</sequence>
<feature type="region of interest" description="Disordered" evidence="1">
    <location>
        <begin position="1"/>
        <end position="33"/>
    </location>
</feature>
<keyword evidence="3" id="KW-1185">Reference proteome</keyword>
<dbReference type="EMBL" id="JAFMOF010000002">
    <property type="protein sequence ID" value="MBO0653788.1"/>
    <property type="molecule type" value="Genomic_DNA"/>
</dbReference>
<evidence type="ECO:0008006" key="4">
    <source>
        <dbReference type="Google" id="ProtNLM"/>
    </source>
</evidence>
<protein>
    <recommendedName>
        <fullName evidence="4">Helix-turn-helix domain-containing protein</fullName>
    </recommendedName>
</protein>
<comment type="caution">
    <text evidence="2">The sequence shown here is derived from an EMBL/GenBank/DDBJ whole genome shotgun (WGS) entry which is preliminary data.</text>
</comment>
<accession>A0A939JNT6</accession>
<proteinExistence type="predicted"/>
<organism evidence="2 3">
    <name type="scientific">Streptomyces triculaminicus</name>
    <dbReference type="NCBI Taxonomy" id="2816232"/>
    <lineage>
        <taxon>Bacteria</taxon>
        <taxon>Bacillati</taxon>
        <taxon>Actinomycetota</taxon>
        <taxon>Actinomycetes</taxon>
        <taxon>Kitasatosporales</taxon>
        <taxon>Streptomycetaceae</taxon>
        <taxon>Streptomyces</taxon>
    </lineage>
</organism>
<reference evidence="2" key="1">
    <citation type="submission" date="2021-03" db="EMBL/GenBank/DDBJ databases">
        <title>Streptomyces strains.</title>
        <authorList>
            <person name="Lund M.B."/>
            <person name="Toerring T."/>
        </authorList>
    </citation>
    <scope>NUCLEOTIDE SEQUENCE</scope>
    <source>
        <strain evidence="2">JCM 4242</strain>
    </source>
</reference>
<evidence type="ECO:0000313" key="2">
    <source>
        <dbReference type="EMBL" id="MBO0653788.1"/>
    </source>
</evidence>
<dbReference type="Pfam" id="PF13560">
    <property type="entry name" value="HTH_31"/>
    <property type="match status" value="1"/>
</dbReference>
<dbReference type="RefSeq" id="WP_207247332.1">
    <property type="nucleotide sequence ID" value="NZ_JAFMOF010000002.1"/>
</dbReference>